<dbReference type="SUPFAM" id="SSF48452">
    <property type="entry name" value="TPR-like"/>
    <property type="match status" value="1"/>
</dbReference>
<dbReference type="InterPro" id="IPR019734">
    <property type="entry name" value="TPR_rpt"/>
</dbReference>
<dbReference type="Gene3D" id="1.25.40.10">
    <property type="entry name" value="Tetratricopeptide repeat domain"/>
    <property type="match status" value="1"/>
</dbReference>
<dbReference type="OrthoDB" id="948340at2"/>
<dbReference type="AlphaFoldDB" id="A0A3E1EZ92"/>
<dbReference type="Pfam" id="PF13181">
    <property type="entry name" value="TPR_8"/>
    <property type="match status" value="1"/>
</dbReference>
<keyword evidence="1" id="KW-0812">Transmembrane</keyword>
<gene>
    <name evidence="2" type="ORF">DXU93_03340</name>
</gene>
<dbReference type="SMART" id="SM00028">
    <property type="entry name" value="TPR"/>
    <property type="match status" value="3"/>
</dbReference>
<reference evidence="2 3" key="1">
    <citation type="submission" date="2018-08" db="EMBL/GenBank/DDBJ databases">
        <title>The draft genome squence of Brumimicrobium sp. N62.</title>
        <authorList>
            <person name="Du Z.-J."/>
            <person name="Luo H.-R."/>
        </authorList>
    </citation>
    <scope>NUCLEOTIDE SEQUENCE [LARGE SCALE GENOMIC DNA]</scope>
    <source>
        <strain evidence="2 3">N62</strain>
    </source>
</reference>
<feature type="transmembrane region" description="Helical" evidence="1">
    <location>
        <begin position="69"/>
        <end position="90"/>
    </location>
</feature>
<dbReference type="InterPro" id="IPR011990">
    <property type="entry name" value="TPR-like_helical_dom_sf"/>
</dbReference>
<comment type="caution">
    <text evidence="2">The sequence shown here is derived from an EMBL/GenBank/DDBJ whole genome shotgun (WGS) entry which is preliminary data.</text>
</comment>
<keyword evidence="1" id="KW-1133">Transmembrane helix</keyword>
<keyword evidence="3" id="KW-1185">Reference proteome</keyword>
<dbReference type="RefSeq" id="WP_116879847.1">
    <property type="nucleotide sequence ID" value="NZ_QURB01000002.1"/>
</dbReference>
<proteinExistence type="predicted"/>
<organism evidence="2 3">
    <name type="scientific">Brumimicrobium aurantiacum</name>
    <dbReference type="NCBI Taxonomy" id="1737063"/>
    <lineage>
        <taxon>Bacteria</taxon>
        <taxon>Pseudomonadati</taxon>
        <taxon>Bacteroidota</taxon>
        <taxon>Flavobacteriia</taxon>
        <taxon>Flavobacteriales</taxon>
        <taxon>Crocinitomicaceae</taxon>
        <taxon>Brumimicrobium</taxon>
    </lineage>
</organism>
<feature type="transmembrane region" description="Helical" evidence="1">
    <location>
        <begin position="12"/>
        <end position="35"/>
    </location>
</feature>
<name>A0A3E1EZ92_9FLAO</name>
<protein>
    <submittedName>
        <fullName evidence="2">DUF3761 domain-containing protein</fullName>
    </submittedName>
</protein>
<evidence type="ECO:0000313" key="3">
    <source>
        <dbReference type="Proteomes" id="UP000257127"/>
    </source>
</evidence>
<sequence length="281" mass="33308">MKQKVTYKNFKPKWWMTISKIGFFIFLYISLTYFYDRFWTGFFYLLIALLLFPRTHFFIYKKMNDKFNWIFKSALVLVLFIGSGISTYNYDQIEQAETLRIRLENDKERKEAKRIENQRIDSLTFYYNEGLNYFKNEKYEESIEQINISLGFAKGEKDSILARRTDIYFKSKNYPEAINYYTTLISSEINATENLYNRAVCYIKMNEIAEAVSDLKEAIKIGNEKAEELHDKINPLKRKVSHYVTRCCDGSTSSARGRGACSHHGGVCNWNDPVYTTYREY</sequence>
<keyword evidence="1" id="KW-0472">Membrane</keyword>
<evidence type="ECO:0000256" key="1">
    <source>
        <dbReference type="SAM" id="Phobius"/>
    </source>
</evidence>
<evidence type="ECO:0000313" key="2">
    <source>
        <dbReference type="EMBL" id="RFC54868.1"/>
    </source>
</evidence>
<feature type="transmembrane region" description="Helical" evidence="1">
    <location>
        <begin position="41"/>
        <end position="60"/>
    </location>
</feature>
<accession>A0A3E1EZ92</accession>
<dbReference type="EMBL" id="QURB01000002">
    <property type="protein sequence ID" value="RFC54868.1"/>
    <property type="molecule type" value="Genomic_DNA"/>
</dbReference>
<dbReference type="Proteomes" id="UP000257127">
    <property type="component" value="Unassembled WGS sequence"/>
</dbReference>